<protein>
    <submittedName>
        <fullName evidence="2">Protein of unassigned function</fullName>
    </submittedName>
</protein>
<dbReference type="KEGG" id="mor:MOC_4489"/>
<dbReference type="STRING" id="693986.MOC_4489"/>
<reference evidence="2 3" key="1">
    <citation type="journal article" date="2014" name="PLoS ONE">
        <title>Genome Information of Methylobacterium oryzae, a Plant-Probiotic Methylotroph in the Phyllosphere.</title>
        <authorList>
            <person name="Kwak M.J."/>
            <person name="Jeong H."/>
            <person name="Madhaiyan M."/>
            <person name="Lee Y."/>
            <person name="Sa T.M."/>
            <person name="Oh T.K."/>
            <person name="Kim J.F."/>
        </authorList>
    </citation>
    <scope>NUCLEOTIDE SEQUENCE [LARGE SCALE GENOMIC DNA]</scope>
    <source>
        <strain evidence="2 3">CBMB20</strain>
    </source>
</reference>
<evidence type="ECO:0000256" key="1">
    <source>
        <dbReference type="SAM" id="MobiDB-lite"/>
    </source>
</evidence>
<dbReference type="EMBL" id="CP003811">
    <property type="protein sequence ID" value="AIQ92244.1"/>
    <property type="molecule type" value="Genomic_DNA"/>
</dbReference>
<evidence type="ECO:0000313" key="2">
    <source>
        <dbReference type="EMBL" id="AIQ92244.1"/>
    </source>
</evidence>
<sequence length="37" mass="3943">MRPVWRRRSGDQSGLSRAGGQGRICQLTFTDAAGPPG</sequence>
<dbReference type="HOGENOM" id="CLU_3345856_0_0_5"/>
<keyword evidence="3" id="KW-1185">Reference proteome</keyword>
<evidence type="ECO:0000313" key="3">
    <source>
        <dbReference type="Proteomes" id="UP000029492"/>
    </source>
</evidence>
<feature type="region of interest" description="Disordered" evidence="1">
    <location>
        <begin position="1"/>
        <end position="37"/>
    </location>
</feature>
<name>A0A089QCC8_9HYPH</name>
<organism evidence="2 3">
    <name type="scientific">Methylobacterium oryzae CBMB20</name>
    <dbReference type="NCBI Taxonomy" id="693986"/>
    <lineage>
        <taxon>Bacteria</taxon>
        <taxon>Pseudomonadati</taxon>
        <taxon>Pseudomonadota</taxon>
        <taxon>Alphaproteobacteria</taxon>
        <taxon>Hyphomicrobiales</taxon>
        <taxon>Methylobacteriaceae</taxon>
        <taxon>Methylobacterium</taxon>
    </lineage>
</organism>
<dbReference type="AlphaFoldDB" id="A0A089QCC8"/>
<gene>
    <name evidence="2" type="ORF">MOC_4489</name>
</gene>
<proteinExistence type="predicted"/>
<dbReference type="Proteomes" id="UP000029492">
    <property type="component" value="Chromosome"/>
</dbReference>
<accession>A0A089QCC8</accession>